<dbReference type="Proteomes" id="UP001223420">
    <property type="component" value="Unassembled WGS sequence"/>
</dbReference>
<accession>A0AAJ1TWG1</accession>
<dbReference type="AlphaFoldDB" id="A0AAJ1TWG1"/>
<proteinExistence type="predicted"/>
<comment type="caution">
    <text evidence="1">The sequence shown here is derived from an EMBL/GenBank/DDBJ whole genome shotgun (WGS) entry which is preliminary data.</text>
</comment>
<reference evidence="1" key="1">
    <citation type="submission" date="2023-07" db="EMBL/GenBank/DDBJ databases">
        <title>Genomic Encyclopedia of Type Strains, Phase IV (KMG-IV): sequencing the most valuable type-strain genomes for metagenomic binning, comparative biology and taxonomic classification.</title>
        <authorList>
            <person name="Goeker M."/>
        </authorList>
    </citation>
    <scope>NUCLEOTIDE SEQUENCE</scope>
    <source>
        <strain evidence="1">DSM 19569</strain>
    </source>
</reference>
<organism evidence="1 2">
    <name type="scientific">Methylobacterium brachiatum</name>
    <dbReference type="NCBI Taxonomy" id="269660"/>
    <lineage>
        <taxon>Bacteria</taxon>
        <taxon>Pseudomonadati</taxon>
        <taxon>Pseudomonadota</taxon>
        <taxon>Alphaproteobacteria</taxon>
        <taxon>Hyphomicrobiales</taxon>
        <taxon>Methylobacteriaceae</taxon>
        <taxon>Methylobacterium</taxon>
    </lineage>
</organism>
<evidence type="ECO:0000313" key="2">
    <source>
        <dbReference type="Proteomes" id="UP001223420"/>
    </source>
</evidence>
<evidence type="ECO:0000313" key="1">
    <source>
        <dbReference type="EMBL" id="MDQ0544652.1"/>
    </source>
</evidence>
<name>A0AAJ1TWG1_9HYPH</name>
<sequence length="55" mass="5551">MENVAKAGRILRVGRDGKPIAAKSPGRPSVAGAIRARAPRPVRALPVNGLAPGVG</sequence>
<dbReference type="EMBL" id="JAUSWL010000005">
    <property type="protein sequence ID" value="MDQ0544652.1"/>
    <property type="molecule type" value="Genomic_DNA"/>
</dbReference>
<protein>
    <submittedName>
        <fullName evidence="1">Uncharacterized protein</fullName>
    </submittedName>
</protein>
<gene>
    <name evidence="1" type="ORF">QO001_003586</name>
</gene>